<reference evidence="2 4" key="2">
    <citation type="submission" date="2017-05" db="EMBL/GenBank/DDBJ databases">
        <authorList>
            <person name="Song R."/>
            <person name="Chenine A.L."/>
            <person name="Ruprecht R.M."/>
        </authorList>
    </citation>
    <scope>NUCLEOTIDE SEQUENCE [LARGE SCALE GENOMIC DNA]</scope>
    <source>
        <strain evidence="2">PD5205</strain>
    </source>
</reference>
<gene>
    <name evidence="2" type="ORF">PD5205_00547</name>
    <name evidence="1" type="ORF">PD885_03463</name>
</gene>
<dbReference type="KEGG" id="xfr:BER92_02645"/>
<evidence type="ECO:0000313" key="1">
    <source>
        <dbReference type="EMBL" id="SMR00684.1"/>
    </source>
</evidence>
<dbReference type="EMBL" id="LT853885">
    <property type="protein sequence ID" value="SMR01867.1"/>
    <property type="molecule type" value="Genomic_DNA"/>
</dbReference>
<dbReference type="EMBL" id="LT853882">
    <property type="protein sequence ID" value="SMR00684.1"/>
    <property type="molecule type" value="Genomic_DNA"/>
</dbReference>
<accession>A0A1Y6GZS6</accession>
<dbReference type="Proteomes" id="UP000195953">
    <property type="component" value="Chromosome 1"/>
</dbReference>
<reference evidence="1 3" key="1">
    <citation type="submission" date="2017-05" db="EMBL/GenBank/DDBJ databases">
        <authorList>
            <person name="Blom J."/>
        </authorList>
    </citation>
    <scope>NUCLEOTIDE SEQUENCE [LARGE SCALE GENOMIC DNA]</scope>
    <source>
        <strain evidence="1">PD885</strain>
    </source>
</reference>
<evidence type="ECO:0000313" key="4">
    <source>
        <dbReference type="Proteomes" id="UP000195953"/>
    </source>
</evidence>
<organism evidence="2 4">
    <name type="scientific">Xanthomonas fragariae</name>
    <dbReference type="NCBI Taxonomy" id="48664"/>
    <lineage>
        <taxon>Bacteria</taxon>
        <taxon>Pseudomonadati</taxon>
        <taxon>Pseudomonadota</taxon>
        <taxon>Gammaproteobacteria</taxon>
        <taxon>Lysobacterales</taxon>
        <taxon>Lysobacteraceae</taxon>
        <taxon>Xanthomonas</taxon>
    </lineage>
</organism>
<proteinExistence type="predicted"/>
<evidence type="ECO:0000313" key="2">
    <source>
        <dbReference type="EMBL" id="SMR01867.1"/>
    </source>
</evidence>
<dbReference type="eggNOG" id="ENOG50341VB">
    <property type="taxonomic scope" value="Bacteria"/>
</dbReference>
<sequence length="160" mass="17420">MFALMVALAVSSCATENGHYVLRDVPSVEVEFRNVASGTQWPAHVALRVHPARGAQGAWFLPWNGGSDGSQHIASITDVTVPGWHAPDPDGGPRLLGDISYVGTDADYRVLSEAPRAGAPAPAHFLLPDLREALWYRAKSDQRLDVARQFFDLDRCTAKK</sequence>
<protein>
    <submittedName>
        <fullName evidence="2">Uncharacterized protein</fullName>
    </submittedName>
</protein>
<evidence type="ECO:0000313" key="3">
    <source>
        <dbReference type="Proteomes" id="UP000195877"/>
    </source>
</evidence>
<dbReference type="Proteomes" id="UP000195877">
    <property type="component" value="Chromosome 1"/>
</dbReference>
<dbReference type="AlphaFoldDB" id="A0A1Y6GZS6"/>
<dbReference type="STRING" id="48664.BER92_02645"/>
<keyword evidence="3" id="KW-1185">Reference proteome</keyword>
<name>A0A1Y6GZS6_9XANT</name>